<keyword evidence="5 7" id="KW-0251">Elongation factor</keyword>
<protein>
    <recommendedName>
        <fullName evidence="7 8">Elongation factor P</fullName>
        <shortName evidence="7">EF-P</shortName>
    </recommendedName>
</protein>
<keyword evidence="4 7" id="KW-0963">Cytoplasm</keyword>
<keyword evidence="6 7" id="KW-0648">Protein biosynthesis</keyword>
<evidence type="ECO:0000256" key="3">
    <source>
        <dbReference type="ARBA" id="ARBA00009479"/>
    </source>
</evidence>
<dbReference type="InterPro" id="IPR001059">
    <property type="entry name" value="Transl_elong_P/YeiP_cen"/>
</dbReference>
<dbReference type="Pfam" id="PF09285">
    <property type="entry name" value="Elong-fact-P_C"/>
    <property type="match status" value="1"/>
</dbReference>
<dbReference type="FunFam" id="2.40.50.140:FF:000009">
    <property type="entry name" value="Elongation factor P"/>
    <property type="match status" value="1"/>
</dbReference>
<dbReference type="FunFam" id="2.30.30.30:FF:000003">
    <property type="entry name" value="Elongation factor P"/>
    <property type="match status" value="1"/>
</dbReference>
<evidence type="ECO:0000256" key="1">
    <source>
        <dbReference type="ARBA" id="ARBA00004496"/>
    </source>
</evidence>
<dbReference type="Gene3D" id="2.40.50.140">
    <property type="entry name" value="Nucleic acid-binding proteins"/>
    <property type="match status" value="2"/>
</dbReference>
<evidence type="ECO:0000313" key="12">
    <source>
        <dbReference type="EMBL" id="PIY95360.1"/>
    </source>
</evidence>
<proteinExistence type="inferred from homology"/>
<evidence type="ECO:0000256" key="8">
    <source>
        <dbReference type="NCBIfam" id="TIGR00038"/>
    </source>
</evidence>
<evidence type="ECO:0000259" key="10">
    <source>
        <dbReference type="SMART" id="SM00841"/>
    </source>
</evidence>
<dbReference type="InterPro" id="IPR011768">
    <property type="entry name" value="Transl_elongation_fac_P"/>
</dbReference>
<evidence type="ECO:0000259" key="11">
    <source>
        <dbReference type="SMART" id="SM01185"/>
    </source>
</evidence>
<dbReference type="Proteomes" id="UP000228689">
    <property type="component" value="Unassembled WGS sequence"/>
</dbReference>
<comment type="subcellular location">
    <subcellularLocation>
        <location evidence="1 7">Cytoplasm</location>
    </subcellularLocation>
</comment>
<dbReference type="NCBIfam" id="NF001810">
    <property type="entry name" value="PRK00529.1"/>
    <property type="match status" value="1"/>
</dbReference>
<dbReference type="Gene3D" id="2.30.30.30">
    <property type="match status" value="1"/>
</dbReference>
<comment type="similarity">
    <text evidence="3 7 9">Belongs to the elongation factor P family.</text>
</comment>
<sequence>MLAMNELKLGTVIDIDNQPYQIVYTQHIKVARGGASLRTKLKNLVTGQALEKTFSGGDKVEAADLQRQKANFLYKDKTKYYFMNNESFEQFELSNEEVGFVGGFLKEGVTVDTLIFNDQPVSIKAPTKVELEVTEAPPGIKGDTAGSASKVITLETGAQIKAPLFINKGEIIRVNTETGEYAERV</sequence>
<dbReference type="GO" id="GO:0043043">
    <property type="term" value="P:peptide biosynthetic process"/>
    <property type="evidence" value="ECO:0007669"/>
    <property type="project" value="InterPro"/>
</dbReference>
<organism evidence="12 13">
    <name type="scientific">Candidatus Komeilibacteria bacterium CG_4_10_14_0_8_um_filter_37_78</name>
    <dbReference type="NCBI Taxonomy" id="1974471"/>
    <lineage>
        <taxon>Bacteria</taxon>
        <taxon>Candidatus Komeiliibacteriota</taxon>
    </lineage>
</organism>
<dbReference type="InterPro" id="IPR013185">
    <property type="entry name" value="Transl_elong_KOW-like"/>
</dbReference>
<comment type="caution">
    <text evidence="12">The sequence shown here is derived from an EMBL/GenBank/DDBJ whole genome shotgun (WGS) entry which is preliminary data.</text>
</comment>
<evidence type="ECO:0000256" key="7">
    <source>
        <dbReference type="HAMAP-Rule" id="MF_00141"/>
    </source>
</evidence>
<accession>A0A2M7RF33</accession>
<evidence type="ECO:0000313" key="13">
    <source>
        <dbReference type="Proteomes" id="UP000228689"/>
    </source>
</evidence>
<dbReference type="InterPro" id="IPR014722">
    <property type="entry name" value="Rib_uL2_dom2"/>
</dbReference>
<dbReference type="AlphaFoldDB" id="A0A2M7RF33"/>
<comment type="pathway">
    <text evidence="2 7">Protein biosynthesis; polypeptide chain elongation.</text>
</comment>
<dbReference type="NCBIfam" id="TIGR00038">
    <property type="entry name" value="efp"/>
    <property type="match status" value="1"/>
</dbReference>
<dbReference type="Pfam" id="PF01132">
    <property type="entry name" value="EFP"/>
    <property type="match status" value="1"/>
</dbReference>
<evidence type="ECO:0000256" key="4">
    <source>
        <dbReference type="ARBA" id="ARBA00022490"/>
    </source>
</evidence>
<evidence type="ECO:0000256" key="5">
    <source>
        <dbReference type="ARBA" id="ARBA00022768"/>
    </source>
</evidence>
<evidence type="ECO:0000256" key="6">
    <source>
        <dbReference type="ARBA" id="ARBA00022917"/>
    </source>
</evidence>
<dbReference type="GO" id="GO:0005829">
    <property type="term" value="C:cytosol"/>
    <property type="evidence" value="ECO:0007669"/>
    <property type="project" value="UniProtKB-ARBA"/>
</dbReference>
<dbReference type="SMART" id="SM01185">
    <property type="entry name" value="EFP"/>
    <property type="match status" value="1"/>
</dbReference>
<dbReference type="SUPFAM" id="SSF50249">
    <property type="entry name" value="Nucleic acid-binding proteins"/>
    <property type="match status" value="2"/>
</dbReference>
<dbReference type="GO" id="GO:0003746">
    <property type="term" value="F:translation elongation factor activity"/>
    <property type="evidence" value="ECO:0007669"/>
    <property type="project" value="UniProtKB-UniRule"/>
</dbReference>
<dbReference type="HAMAP" id="MF_00141">
    <property type="entry name" value="EF_P"/>
    <property type="match status" value="1"/>
</dbReference>
<dbReference type="SUPFAM" id="SSF50104">
    <property type="entry name" value="Translation proteins SH3-like domain"/>
    <property type="match status" value="1"/>
</dbReference>
<dbReference type="InterPro" id="IPR015365">
    <property type="entry name" value="Elong-fact-P_C"/>
</dbReference>
<dbReference type="UniPathway" id="UPA00345"/>
<evidence type="ECO:0000256" key="2">
    <source>
        <dbReference type="ARBA" id="ARBA00004815"/>
    </source>
</evidence>
<dbReference type="PANTHER" id="PTHR30053">
    <property type="entry name" value="ELONGATION FACTOR P"/>
    <property type="match status" value="1"/>
</dbReference>
<dbReference type="CDD" id="cd04470">
    <property type="entry name" value="S1_EF-P_repeat_1"/>
    <property type="match status" value="1"/>
</dbReference>
<dbReference type="EMBL" id="PFMC01000011">
    <property type="protein sequence ID" value="PIY95360.1"/>
    <property type="molecule type" value="Genomic_DNA"/>
</dbReference>
<feature type="domain" description="Elongation factor P C-terminal" evidence="10">
    <location>
        <begin position="129"/>
        <end position="184"/>
    </location>
</feature>
<reference evidence="13" key="1">
    <citation type="submission" date="2017-09" db="EMBL/GenBank/DDBJ databases">
        <title>Depth-based differentiation of microbial function through sediment-hosted aquifers and enrichment of novel symbionts in the deep terrestrial subsurface.</title>
        <authorList>
            <person name="Probst A.J."/>
            <person name="Ladd B."/>
            <person name="Jarett J.K."/>
            <person name="Geller-Mcgrath D.E."/>
            <person name="Sieber C.M.K."/>
            <person name="Emerson J.B."/>
            <person name="Anantharaman K."/>
            <person name="Thomas B.C."/>
            <person name="Malmstrom R."/>
            <person name="Stieglmeier M."/>
            <person name="Klingl A."/>
            <person name="Woyke T."/>
            <person name="Ryan C.M."/>
            <person name="Banfield J.F."/>
        </authorList>
    </citation>
    <scope>NUCLEOTIDE SEQUENCE [LARGE SCALE GENOMIC DNA]</scope>
</reference>
<dbReference type="FunFam" id="2.40.50.140:FF:000004">
    <property type="entry name" value="Elongation factor P"/>
    <property type="match status" value="1"/>
</dbReference>
<feature type="domain" description="Translation elongation factor P/YeiP central" evidence="11">
    <location>
        <begin position="67"/>
        <end position="121"/>
    </location>
</feature>
<comment type="function">
    <text evidence="7">Involved in peptide bond synthesis. Stimulates efficient translation and peptide-bond synthesis on native or reconstituted 70S ribosomes in vitro. Probably functions indirectly by altering the affinity of the ribosome for aminoacyl-tRNA, thus increasing their reactivity as acceptors for peptidyl transferase.</text>
</comment>
<evidence type="ECO:0000256" key="9">
    <source>
        <dbReference type="RuleBase" id="RU004389"/>
    </source>
</evidence>
<dbReference type="PIRSF" id="PIRSF005901">
    <property type="entry name" value="EF-P"/>
    <property type="match status" value="1"/>
</dbReference>
<dbReference type="InterPro" id="IPR020599">
    <property type="entry name" value="Transl_elong_fac_P/YeiP"/>
</dbReference>
<dbReference type="CDD" id="cd05794">
    <property type="entry name" value="S1_EF-P_repeat_2"/>
    <property type="match status" value="1"/>
</dbReference>
<dbReference type="PANTHER" id="PTHR30053:SF14">
    <property type="entry name" value="TRANSLATION ELONGATION FACTOR KOW-LIKE DOMAIN-CONTAINING PROTEIN"/>
    <property type="match status" value="1"/>
</dbReference>
<name>A0A2M7RF33_9BACT</name>
<dbReference type="SMART" id="SM00841">
    <property type="entry name" value="Elong-fact-P_C"/>
    <property type="match status" value="1"/>
</dbReference>
<dbReference type="InterPro" id="IPR008991">
    <property type="entry name" value="Translation_prot_SH3-like_sf"/>
</dbReference>
<dbReference type="Pfam" id="PF08207">
    <property type="entry name" value="EFP_N"/>
    <property type="match status" value="1"/>
</dbReference>
<gene>
    <name evidence="7 12" type="primary">efp</name>
    <name evidence="12" type="ORF">COY67_00360</name>
</gene>
<dbReference type="InterPro" id="IPR012340">
    <property type="entry name" value="NA-bd_OB-fold"/>
</dbReference>